<accession>A0A1E5T032</accession>
<dbReference type="Gene3D" id="3.40.50.2300">
    <property type="match status" value="1"/>
</dbReference>
<dbReference type="SUPFAM" id="SSF52172">
    <property type="entry name" value="CheY-like"/>
    <property type="match status" value="1"/>
</dbReference>
<dbReference type="Proteomes" id="UP000095552">
    <property type="component" value="Unassembled WGS sequence"/>
</dbReference>
<feature type="domain" description="Response regulatory" evidence="2">
    <location>
        <begin position="2"/>
        <end position="113"/>
    </location>
</feature>
<dbReference type="Gene3D" id="2.40.50.1020">
    <property type="entry name" value="LytTr DNA-binding domain"/>
    <property type="match status" value="1"/>
</dbReference>
<dbReference type="FunFam" id="3.40.50.2300:FF:000051">
    <property type="entry name" value="Two-component response regulator yehT"/>
    <property type="match status" value="1"/>
</dbReference>
<feature type="modified residue" description="4-aspartylphosphate" evidence="1">
    <location>
        <position position="53"/>
    </location>
</feature>
<keyword evidence="4" id="KW-0238">DNA-binding</keyword>
<sequence>MKCIIVDDEPLAREVIESYVAKIDGLELVASCDNAVKAFDILKKESIQLIFLDIQMPKLNGIDFLKVLHPLPKIIFTTAYREYAIESYELDVVDYLLKPISFQRFLMSVNKAMNENGTTGIEEGQGDELRSDHPYIFLKADRKMVKVYLKDILYIESLKDYVRIKMPNRDVISLQKISFLEQKLPEDCFIRIHRSFIVPFKKIEAYSNHVIEIAGTELPIGRNYKEKVLGILNDDKSILG</sequence>
<protein>
    <submittedName>
        <fullName evidence="4">DNA-binding response regulator</fullName>
    </submittedName>
</protein>
<feature type="domain" description="HTH LytTR-type" evidence="3">
    <location>
        <begin position="136"/>
        <end position="204"/>
    </location>
</feature>
<evidence type="ECO:0000259" key="2">
    <source>
        <dbReference type="PROSITE" id="PS50110"/>
    </source>
</evidence>
<dbReference type="InterPro" id="IPR046947">
    <property type="entry name" value="LytR-like"/>
</dbReference>
<evidence type="ECO:0000313" key="5">
    <source>
        <dbReference type="Proteomes" id="UP000095552"/>
    </source>
</evidence>
<dbReference type="PANTHER" id="PTHR37299">
    <property type="entry name" value="TRANSCRIPTIONAL REGULATOR-RELATED"/>
    <property type="match status" value="1"/>
</dbReference>
<evidence type="ECO:0000256" key="1">
    <source>
        <dbReference type="PROSITE-ProRule" id="PRU00169"/>
    </source>
</evidence>
<dbReference type="SMART" id="SM00448">
    <property type="entry name" value="REC"/>
    <property type="match status" value="1"/>
</dbReference>
<dbReference type="RefSeq" id="WP_069836220.1">
    <property type="nucleotide sequence ID" value="NZ_MDGQ01000005.1"/>
</dbReference>
<keyword evidence="1" id="KW-0597">Phosphoprotein</keyword>
<dbReference type="Pfam" id="PF00072">
    <property type="entry name" value="Response_reg"/>
    <property type="match status" value="1"/>
</dbReference>
<dbReference type="GO" id="GO:0003677">
    <property type="term" value="F:DNA binding"/>
    <property type="evidence" value="ECO:0007669"/>
    <property type="project" value="UniProtKB-KW"/>
</dbReference>
<gene>
    <name evidence="4" type="ORF">BFP71_14800</name>
</gene>
<evidence type="ECO:0000259" key="3">
    <source>
        <dbReference type="PROSITE" id="PS50930"/>
    </source>
</evidence>
<name>A0A1E5T032_9BACT</name>
<keyword evidence="5" id="KW-1185">Reference proteome</keyword>
<reference evidence="4 5" key="1">
    <citation type="submission" date="2016-08" db="EMBL/GenBank/DDBJ databases">
        <title>Draft genome of Fabibacter sp. strain SK-8.</title>
        <authorList>
            <person name="Wong S.-K."/>
            <person name="Hamasaki K."/>
            <person name="Yoshizawa S."/>
        </authorList>
    </citation>
    <scope>NUCLEOTIDE SEQUENCE [LARGE SCALE GENOMIC DNA]</scope>
    <source>
        <strain evidence="4 5">SK-8</strain>
    </source>
</reference>
<dbReference type="InterPro" id="IPR011006">
    <property type="entry name" value="CheY-like_superfamily"/>
</dbReference>
<dbReference type="PROSITE" id="PS50110">
    <property type="entry name" value="RESPONSE_REGULATORY"/>
    <property type="match status" value="1"/>
</dbReference>
<dbReference type="AlphaFoldDB" id="A0A1E5T032"/>
<dbReference type="PANTHER" id="PTHR37299:SF1">
    <property type="entry name" value="STAGE 0 SPORULATION PROTEIN A HOMOLOG"/>
    <property type="match status" value="1"/>
</dbReference>
<dbReference type="InterPro" id="IPR001789">
    <property type="entry name" value="Sig_transdc_resp-reg_receiver"/>
</dbReference>
<dbReference type="Pfam" id="PF04397">
    <property type="entry name" value="LytTR"/>
    <property type="match status" value="1"/>
</dbReference>
<comment type="caution">
    <text evidence="4">The sequence shown here is derived from an EMBL/GenBank/DDBJ whole genome shotgun (WGS) entry which is preliminary data.</text>
</comment>
<dbReference type="PROSITE" id="PS50930">
    <property type="entry name" value="HTH_LYTTR"/>
    <property type="match status" value="1"/>
</dbReference>
<dbReference type="InterPro" id="IPR007492">
    <property type="entry name" value="LytTR_DNA-bd_dom"/>
</dbReference>
<evidence type="ECO:0000313" key="4">
    <source>
        <dbReference type="EMBL" id="OEK04715.1"/>
    </source>
</evidence>
<dbReference type="SMART" id="SM00850">
    <property type="entry name" value="LytTR"/>
    <property type="match status" value="1"/>
</dbReference>
<dbReference type="GO" id="GO:0000156">
    <property type="term" value="F:phosphorelay response regulator activity"/>
    <property type="evidence" value="ECO:0007669"/>
    <property type="project" value="InterPro"/>
</dbReference>
<organism evidence="4 5">
    <name type="scientific">Roseivirga misakiensis</name>
    <dbReference type="NCBI Taxonomy" id="1563681"/>
    <lineage>
        <taxon>Bacteria</taxon>
        <taxon>Pseudomonadati</taxon>
        <taxon>Bacteroidota</taxon>
        <taxon>Cytophagia</taxon>
        <taxon>Cytophagales</taxon>
        <taxon>Roseivirgaceae</taxon>
        <taxon>Roseivirga</taxon>
    </lineage>
</organism>
<proteinExistence type="predicted"/>
<dbReference type="EMBL" id="MDGQ01000005">
    <property type="protein sequence ID" value="OEK04715.1"/>
    <property type="molecule type" value="Genomic_DNA"/>
</dbReference>
<dbReference type="STRING" id="1563681.BFP71_14800"/>